<proteinExistence type="predicted"/>
<organism evidence="1 2">
    <name type="scientific">Puniceicoccus vermicola</name>
    <dbReference type="NCBI Taxonomy" id="388746"/>
    <lineage>
        <taxon>Bacteria</taxon>
        <taxon>Pseudomonadati</taxon>
        <taxon>Verrucomicrobiota</taxon>
        <taxon>Opitutia</taxon>
        <taxon>Puniceicoccales</taxon>
        <taxon>Puniceicoccaceae</taxon>
        <taxon>Puniceicoccus</taxon>
    </lineage>
</organism>
<gene>
    <name evidence="1" type="ORF">H5P30_01435</name>
</gene>
<reference evidence="1 2" key="1">
    <citation type="submission" date="2020-07" db="EMBL/GenBank/DDBJ databases">
        <authorList>
            <person name="Feng X."/>
        </authorList>
    </citation>
    <scope>NUCLEOTIDE SEQUENCE [LARGE SCALE GENOMIC DNA]</scope>
    <source>
        <strain evidence="1 2">JCM14086</strain>
    </source>
</reference>
<dbReference type="EMBL" id="JACHVA010000019">
    <property type="protein sequence ID" value="MBC2600435.1"/>
    <property type="molecule type" value="Genomic_DNA"/>
</dbReference>
<accession>A0A7X1AX41</accession>
<sequence>MPNHLILEVADKTIRPGGPVQGEILWDLESGPRSLYLSLGWWTSGRGDRDEFIVADREWTHPGPIGKESFSFTVPDTVVPSFSGRLISVEWGLQLSVAGIRVEDVLEPLIISPTREEIDISSETYQSKGKSVSIRKGRNLSLPNRR</sequence>
<dbReference type="Proteomes" id="UP000525652">
    <property type="component" value="Unassembled WGS sequence"/>
</dbReference>
<evidence type="ECO:0000313" key="2">
    <source>
        <dbReference type="Proteomes" id="UP000525652"/>
    </source>
</evidence>
<dbReference type="RefSeq" id="WP_185691184.1">
    <property type="nucleotide sequence ID" value="NZ_JACHVA010000019.1"/>
</dbReference>
<keyword evidence="2" id="KW-1185">Reference proteome</keyword>
<name>A0A7X1AX41_9BACT</name>
<protein>
    <submittedName>
        <fullName evidence="1">Uncharacterized protein</fullName>
    </submittedName>
</protein>
<dbReference type="AlphaFoldDB" id="A0A7X1AX41"/>
<evidence type="ECO:0000313" key="1">
    <source>
        <dbReference type="EMBL" id="MBC2600435.1"/>
    </source>
</evidence>
<comment type="caution">
    <text evidence="1">The sequence shown here is derived from an EMBL/GenBank/DDBJ whole genome shotgun (WGS) entry which is preliminary data.</text>
</comment>